<proteinExistence type="predicted"/>
<feature type="compositionally biased region" description="Basic and acidic residues" evidence="1">
    <location>
        <begin position="391"/>
        <end position="405"/>
    </location>
</feature>
<protein>
    <submittedName>
        <fullName evidence="2">Uncharacterized protein</fullName>
    </submittedName>
</protein>
<name>A0A6A6FVF0_9PEZI</name>
<feature type="compositionally biased region" description="Basic and acidic residues" evidence="1">
    <location>
        <begin position="150"/>
        <end position="161"/>
    </location>
</feature>
<feature type="compositionally biased region" description="Acidic residues" evidence="1">
    <location>
        <begin position="406"/>
        <end position="425"/>
    </location>
</feature>
<feature type="compositionally biased region" description="Basic residues" evidence="1">
    <location>
        <begin position="447"/>
        <end position="458"/>
    </location>
</feature>
<organism evidence="2 3">
    <name type="scientific">Cercospora zeae-maydis SCOH1-5</name>
    <dbReference type="NCBI Taxonomy" id="717836"/>
    <lineage>
        <taxon>Eukaryota</taxon>
        <taxon>Fungi</taxon>
        <taxon>Dikarya</taxon>
        <taxon>Ascomycota</taxon>
        <taxon>Pezizomycotina</taxon>
        <taxon>Dothideomycetes</taxon>
        <taxon>Dothideomycetidae</taxon>
        <taxon>Mycosphaerellales</taxon>
        <taxon>Mycosphaerellaceae</taxon>
        <taxon>Cercospora</taxon>
    </lineage>
</organism>
<evidence type="ECO:0000313" key="3">
    <source>
        <dbReference type="Proteomes" id="UP000799539"/>
    </source>
</evidence>
<gene>
    <name evidence="2" type="ORF">CERZMDRAFT_93412</name>
</gene>
<keyword evidence="3" id="KW-1185">Reference proteome</keyword>
<reference evidence="2" key="1">
    <citation type="journal article" date="2020" name="Stud. Mycol.">
        <title>101 Dothideomycetes genomes: a test case for predicting lifestyles and emergence of pathogens.</title>
        <authorList>
            <person name="Haridas S."/>
            <person name="Albert R."/>
            <person name="Binder M."/>
            <person name="Bloem J."/>
            <person name="Labutti K."/>
            <person name="Salamov A."/>
            <person name="Andreopoulos B."/>
            <person name="Baker S."/>
            <person name="Barry K."/>
            <person name="Bills G."/>
            <person name="Bluhm B."/>
            <person name="Cannon C."/>
            <person name="Castanera R."/>
            <person name="Culley D."/>
            <person name="Daum C."/>
            <person name="Ezra D."/>
            <person name="Gonzalez J."/>
            <person name="Henrissat B."/>
            <person name="Kuo A."/>
            <person name="Liang C."/>
            <person name="Lipzen A."/>
            <person name="Lutzoni F."/>
            <person name="Magnuson J."/>
            <person name="Mondo S."/>
            <person name="Nolan M."/>
            <person name="Ohm R."/>
            <person name="Pangilinan J."/>
            <person name="Park H.-J."/>
            <person name="Ramirez L."/>
            <person name="Alfaro M."/>
            <person name="Sun H."/>
            <person name="Tritt A."/>
            <person name="Yoshinaga Y."/>
            <person name="Zwiers L.-H."/>
            <person name="Turgeon B."/>
            <person name="Goodwin S."/>
            <person name="Spatafora J."/>
            <person name="Crous P."/>
            <person name="Grigoriev I."/>
        </authorList>
    </citation>
    <scope>NUCLEOTIDE SEQUENCE</scope>
    <source>
        <strain evidence="2">SCOH1-5</strain>
    </source>
</reference>
<feature type="compositionally biased region" description="Polar residues" evidence="1">
    <location>
        <begin position="169"/>
        <end position="184"/>
    </location>
</feature>
<evidence type="ECO:0000256" key="1">
    <source>
        <dbReference type="SAM" id="MobiDB-lite"/>
    </source>
</evidence>
<feature type="region of interest" description="Disordered" evidence="1">
    <location>
        <begin position="391"/>
        <end position="469"/>
    </location>
</feature>
<feature type="compositionally biased region" description="Basic and acidic residues" evidence="1">
    <location>
        <begin position="185"/>
        <end position="200"/>
    </location>
</feature>
<dbReference type="AlphaFoldDB" id="A0A6A6FVF0"/>
<feature type="region of interest" description="Disordered" evidence="1">
    <location>
        <begin position="131"/>
        <end position="200"/>
    </location>
</feature>
<evidence type="ECO:0000313" key="2">
    <source>
        <dbReference type="EMBL" id="KAF2217359.1"/>
    </source>
</evidence>
<dbReference type="EMBL" id="ML992663">
    <property type="protein sequence ID" value="KAF2217359.1"/>
    <property type="molecule type" value="Genomic_DNA"/>
</dbReference>
<dbReference type="Proteomes" id="UP000799539">
    <property type="component" value="Unassembled WGS sequence"/>
</dbReference>
<dbReference type="OrthoDB" id="3642956at2759"/>
<sequence length="469" mass="53679">MARPTWQLEERRTLFVLKVVLGLTDEATHDIMGRIFGETWSNAIDPPRKKYKVHDLRDEVNFRWSAGKRHSHWNTIDPEDGPSDDEKRAQTATLGIIFSAAAQTNKVNWLLTNDTGNMTRQLNVIPIPDVASRPQYQRDPATFDRNFYTGERKAPKRKQESLESGPSKLPTTQGSVFDTANKANDPTKEQDTRPTFDLKDPNIQGTWKGWHVDMIHEKWYLEWRRRLDSGTPMTGDEVPEYIFEDGDIRKYGGQLVRIHNYSSPDKYEDALVCQSAVCDQCTAVNNFEDKRIANLIPGVETQDGPTKGLPFVHRERDVKTALGGFGDLVFIQAKDVEYHPLVLPERTKIYMLRCMVRNKQRDRCFEREVKVLGCIPEHCEVCNQELAKAKEAERVRNGEKRVQEAHEEEDGDGEDEASDEEEEQDDAHIFYAAKSDSEDSNYDERPKKKARGKPKKAPNRVVAGPDPPP</sequence>
<accession>A0A6A6FVF0</accession>